<dbReference type="AlphaFoldDB" id="K1LZD9"/>
<gene>
    <name evidence="1" type="ORF">HMPREF9249_02398</name>
</gene>
<organism evidence="1 2">
    <name type="scientific">Lactobacillus crispatus FB077-07</name>
    <dbReference type="NCBI Taxonomy" id="883092"/>
    <lineage>
        <taxon>Bacteria</taxon>
        <taxon>Bacillati</taxon>
        <taxon>Bacillota</taxon>
        <taxon>Bacilli</taxon>
        <taxon>Lactobacillales</taxon>
        <taxon>Lactobacillaceae</taxon>
        <taxon>Lactobacillus</taxon>
    </lineage>
</organism>
<accession>K1LZD9</accession>
<comment type="caution">
    <text evidence="1">The sequence shown here is derived from an EMBL/GenBank/DDBJ whole genome shotgun (WGS) entry which is preliminary data.</text>
</comment>
<protein>
    <submittedName>
        <fullName evidence="1">Uncharacterized protein</fullName>
    </submittedName>
</protein>
<reference evidence="1 2" key="1">
    <citation type="submission" date="2012-07" db="EMBL/GenBank/DDBJ databases">
        <title>The Genome Sequence of Lactobacillus crispatus FB077-07.</title>
        <authorList>
            <consortium name="The Broad Institute Genome Sequencing Platform"/>
            <person name="Earl A."/>
            <person name="Ward D."/>
            <person name="Feldgarden M."/>
            <person name="Gevers D."/>
            <person name="Saerens B."/>
            <person name="Vaneechoutte M."/>
            <person name="Walker B."/>
            <person name="Young S.K."/>
            <person name="Zeng Q."/>
            <person name="Gargeya S."/>
            <person name="Fitzgerald M."/>
            <person name="Haas B."/>
            <person name="Abouelleil A."/>
            <person name="Alvarado L."/>
            <person name="Arachchi H.M."/>
            <person name="Berlin A.M."/>
            <person name="Chapman S.B."/>
            <person name="Goldberg J."/>
            <person name="Griggs A."/>
            <person name="Gujja S."/>
            <person name="Hansen M."/>
            <person name="Howarth C."/>
            <person name="Imamovic A."/>
            <person name="Larimer J."/>
            <person name="McCowen C."/>
            <person name="Montmayeur A."/>
            <person name="Murphy C."/>
            <person name="Neiman D."/>
            <person name="Pearson M."/>
            <person name="Priest M."/>
            <person name="Roberts A."/>
            <person name="Saif S."/>
            <person name="Shea T."/>
            <person name="Sisk P."/>
            <person name="Sykes S."/>
            <person name="Wortman J."/>
            <person name="Nusbaum C."/>
            <person name="Birren B."/>
        </authorList>
    </citation>
    <scope>NUCLEOTIDE SEQUENCE [LARGE SCALE GENOMIC DNA]</scope>
    <source>
        <strain evidence="1 2">FB077-07</strain>
    </source>
</reference>
<evidence type="ECO:0000313" key="1">
    <source>
        <dbReference type="EMBL" id="EKB62175.1"/>
    </source>
</evidence>
<dbReference type="EMBL" id="AGZG01000115">
    <property type="protein sequence ID" value="EKB62175.1"/>
    <property type="molecule type" value="Genomic_DNA"/>
</dbReference>
<name>K1LZD9_9LACO</name>
<evidence type="ECO:0000313" key="2">
    <source>
        <dbReference type="Proteomes" id="UP000004722"/>
    </source>
</evidence>
<proteinExistence type="predicted"/>
<dbReference type="HOGENOM" id="CLU_2788608_0_0_9"/>
<sequence>MSIFSKFFHHSKAKKSEVRKLNGKVQINPPITGYDKHFDKTSYFVNYTGVANENNPRLSAPYKPSNSN</sequence>
<dbReference type="Proteomes" id="UP000004722">
    <property type="component" value="Unassembled WGS sequence"/>
</dbReference>